<keyword evidence="2" id="KW-1185">Reference proteome</keyword>
<organism evidence="1 2">
    <name type="scientific">Jeotgalibacillus campisalis</name>
    <dbReference type="NCBI Taxonomy" id="220754"/>
    <lineage>
        <taxon>Bacteria</taxon>
        <taxon>Bacillati</taxon>
        <taxon>Bacillota</taxon>
        <taxon>Bacilli</taxon>
        <taxon>Bacillales</taxon>
        <taxon>Caryophanaceae</taxon>
        <taxon>Jeotgalibacillus</taxon>
    </lineage>
</organism>
<protein>
    <submittedName>
        <fullName evidence="1">Uncharacterized protein</fullName>
    </submittedName>
</protein>
<gene>
    <name evidence="1" type="ORF">KR50_06330</name>
</gene>
<proteinExistence type="predicted"/>
<name>A0A0C2W890_9BACL</name>
<accession>A0A0C2W890</accession>
<dbReference type="AlphaFoldDB" id="A0A0C2W890"/>
<evidence type="ECO:0000313" key="1">
    <source>
        <dbReference type="EMBL" id="KIL52258.1"/>
    </source>
</evidence>
<dbReference type="EMBL" id="JXRR01000006">
    <property type="protein sequence ID" value="KIL52258.1"/>
    <property type="molecule type" value="Genomic_DNA"/>
</dbReference>
<reference evidence="1 2" key="1">
    <citation type="submission" date="2015-01" db="EMBL/GenBank/DDBJ databases">
        <title>Jeotgalibacillus campisalis genome sequencing.</title>
        <authorList>
            <person name="Goh K.M."/>
            <person name="Chan K.-G."/>
            <person name="Yaakop A.S."/>
            <person name="Ee R."/>
            <person name="Gan H.M."/>
            <person name="Chan C.S."/>
        </authorList>
    </citation>
    <scope>NUCLEOTIDE SEQUENCE [LARGE SCALE GENOMIC DNA]</scope>
    <source>
        <strain evidence="1 2">SF-57</strain>
    </source>
</reference>
<dbReference type="Proteomes" id="UP000031972">
    <property type="component" value="Unassembled WGS sequence"/>
</dbReference>
<sequence>MVCLELHLYRSNIQKASMSAADIEAYHFNKKKILLSS</sequence>
<comment type="caution">
    <text evidence="1">The sequence shown here is derived from an EMBL/GenBank/DDBJ whole genome shotgun (WGS) entry which is preliminary data.</text>
</comment>
<evidence type="ECO:0000313" key="2">
    <source>
        <dbReference type="Proteomes" id="UP000031972"/>
    </source>
</evidence>